<reference evidence="2" key="1">
    <citation type="journal article" date="2013" name="Nature">
        <title>Pan genome of the phytoplankton Emiliania underpins its global distribution.</title>
        <authorList>
            <person name="Read B.A."/>
            <person name="Kegel J."/>
            <person name="Klute M.J."/>
            <person name="Kuo A."/>
            <person name="Lefebvre S.C."/>
            <person name="Maumus F."/>
            <person name="Mayer C."/>
            <person name="Miller J."/>
            <person name="Monier A."/>
            <person name="Salamov A."/>
            <person name="Young J."/>
            <person name="Aguilar M."/>
            <person name="Claverie J.M."/>
            <person name="Frickenhaus S."/>
            <person name="Gonzalez K."/>
            <person name="Herman E.K."/>
            <person name="Lin Y.C."/>
            <person name="Napier J."/>
            <person name="Ogata H."/>
            <person name="Sarno A.F."/>
            <person name="Shmutz J."/>
            <person name="Schroeder D."/>
            <person name="de Vargas C."/>
            <person name="Verret F."/>
            <person name="von Dassow P."/>
            <person name="Valentin K."/>
            <person name="Van de Peer Y."/>
            <person name="Wheeler G."/>
            <person name="Dacks J.B."/>
            <person name="Delwiche C.F."/>
            <person name="Dyhrman S.T."/>
            <person name="Glockner G."/>
            <person name="John U."/>
            <person name="Richards T."/>
            <person name="Worden A.Z."/>
            <person name="Zhang X."/>
            <person name="Grigoriev I.V."/>
            <person name="Allen A.E."/>
            <person name="Bidle K."/>
            <person name="Borodovsky M."/>
            <person name="Bowler C."/>
            <person name="Brownlee C."/>
            <person name="Cock J.M."/>
            <person name="Elias M."/>
            <person name="Gladyshev V.N."/>
            <person name="Groth M."/>
            <person name="Guda C."/>
            <person name="Hadaegh A."/>
            <person name="Iglesias-Rodriguez M.D."/>
            <person name="Jenkins J."/>
            <person name="Jones B.M."/>
            <person name="Lawson T."/>
            <person name="Leese F."/>
            <person name="Lindquist E."/>
            <person name="Lobanov A."/>
            <person name="Lomsadze A."/>
            <person name="Malik S.B."/>
            <person name="Marsh M.E."/>
            <person name="Mackinder L."/>
            <person name="Mock T."/>
            <person name="Mueller-Roeber B."/>
            <person name="Pagarete A."/>
            <person name="Parker M."/>
            <person name="Probert I."/>
            <person name="Quesneville H."/>
            <person name="Raines C."/>
            <person name="Rensing S.A."/>
            <person name="Riano-Pachon D.M."/>
            <person name="Richier S."/>
            <person name="Rokitta S."/>
            <person name="Shiraiwa Y."/>
            <person name="Soanes D.M."/>
            <person name="van der Giezen M."/>
            <person name="Wahlund T.M."/>
            <person name="Williams B."/>
            <person name="Wilson W."/>
            <person name="Wolfe G."/>
            <person name="Wurch L.L."/>
        </authorList>
    </citation>
    <scope>NUCLEOTIDE SEQUENCE</scope>
</reference>
<dbReference type="PaxDb" id="2903-EOD21271"/>
<evidence type="ECO:0000313" key="1">
    <source>
        <dbReference type="EnsemblProtists" id="EOD21271"/>
    </source>
</evidence>
<accession>A0A0D3JCN6</accession>
<name>A0A0D3JCN6_EMIH1</name>
<keyword evidence="2" id="KW-1185">Reference proteome</keyword>
<dbReference type="Proteomes" id="UP000013827">
    <property type="component" value="Unassembled WGS sequence"/>
</dbReference>
<dbReference type="GeneID" id="17266818"/>
<dbReference type="EnsemblProtists" id="EOD21271">
    <property type="protein sequence ID" value="EOD21271"/>
    <property type="gene ID" value="EMIHUDRAFT_123842"/>
</dbReference>
<protein>
    <submittedName>
        <fullName evidence="1">Uncharacterized protein</fullName>
    </submittedName>
</protein>
<proteinExistence type="predicted"/>
<dbReference type="RefSeq" id="XP_005773700.1">
    <property type="nucleotide sequence ID" value="XM_005773643.1"/>
</dbReference>
<evidence type="ECO:0000313" key="2">
    <source>
        <dbReference type="Proteomes" id="UP000013827"/>
    </source>
</evidence>
<dbReference type="HOGENOM" id="CLU_151695_0_0_1"/>
<dbReference type="AlphaFoldDB" id="A0A0D3JCN6"/>
<sequence length="142" mass="15983">DTGWQLVSVTLNLQSDGYQCGPWAHWFRRRLFAYCADDELMSKQSFAEYLSTSPGISPLGALRNRREREAAGAANTAFMHEERVRLRWLLRAAAREDALPYEHPLQDAFRRAGAAAAARADAVVLDEGLEGDEKYFDLCDDS</sequence>
<reference evidence="1" key="2">
    <citation type="submission" date="2024-10" db="UniProtKB">
        <authorList>
            <consortium name="EnsemblProtists"/>
        </authorList>
    </citation>
    <scope>IDENTIFICATION</scope>
</reference>
<dbReference type="KEGG" id="ehx:EMIHUDRAFT_123842"/>
<organism evidence="1 2">
    <name type="scientific">Emiliania huxleyi (strain CCMP1516)</name>
    <dbReference type="NCBI Taxonomy" id="280463"/>
    <lineage>
        <taxon>Eukaryota</taxon>
        <taxon>Haptista</taxon>
        <taxon>Haptophyta</taxon>
        <taxon>Prymnesiophyceae</taxon>
        <taxon>Isochrysidales</taxon>
        <taxon>Noelaerhabdaceae</taxon>
        <taxon>Emiliania</taxon>
    </lineage>
</organism>